<gene>
    <name evidence="2" type="ORF">H8Z83_11915</name>
</gene>
<keyword evidence="3" id="KW-1185">Reference proteome</keyword>
<dbReference type="EMBL" id="JACOQI010000011">
    <property type="protein sequence ID" value="MBC5771015.1"/>
    <property type="molecule type" value="Genomic_DNA"/>
</dbReference>
<name>A0A923MHY5_9FIRM</name>
<dbReference type="RefSeq" id="WP_187015244.1">
    <property type="nucleotide sequence ID" value="NZ_JACOQI010000011.1"/>
</dbReference>
<sequence>MADAIYGGATIEATQNDMVRQLQSTMKGYQRQLFHDGVYAVVTLMANDDSQRENPGQEDGEEGTLEKTEQPRKCYIFCPERDRVRLFEELDHKTAAPLIPAFQDYVLASLQKRGNLRQLEVISQKEQIDAWTLDLEPDDKNVMMPGSKQAFYV</sequence>
<evidence type="ECO:0000313" key="3">
    <source>
        <dbReference type="Proteomes" id="UP000620327"/>
    </source>
</evidence>
<feature type="region of interest" description="Disordered" evidence="1">
    <location>
        <begin position="48"/>
        <end position="69"/>
    </location>
</feature>
<comment type="caution">
    <text evidence="2">The sequence shown here is derived from an EMBL/GenBank/DDBJ whole genome shotgun (WGS) entry which is preliminary data.</text>
</comment>
<protein>
    <submittedName>
        <fullName evidence="2">Uncharacterized protein</fullName>
    </submittedName>
</protein>
<dbReference type="Proteomes" id="UP000620327">
    <property type="component" value="Unassembled WGS sequence"/>
</dbReference>
<organism evidence="2 3">
    <name type="scientific">Dysosmobacter segnis</name>
    <dbReference type="NCBI Taxonomy" id="2763042"/>
    <lineage>
        <taxon>Bacteria</taxon>
        <taxon>Bacillati</taxon>
        <taxon>Bacillota</taxon>
        <taxon>Clostridia</taxon>
        <taxon>Eubacteriales</taxon>
        <taxon>Oscillospiraceae</taxon>
        <taxon>Dysosmobacter</taxon>
    </lineage>
</organism>
<dbReference type="AlphaFoldDB" id="A0A923MHY5"/>
<evidence type="ECO:0000313" key="2">
    <source>
        <dbReference type="EMBL" id="MBC5771015.1"/>
    </source>
</evidence>
<evidence type="ECO:0000256" key="1">
    <source>
        <dbReference type="SAM" id="MobiDB-lite"/>
    </source>
</evidence>
<accession>A0A923MHY5</accession>
<proteinExistence type="predicted"/>
<reference evidence="2" key="1">
    <citation type="submission" date="2020-08" db="EMBL/GenBank/DDBJ databases">
        <title>Genome public.</title>
        <authorList>
            <person name="Liu C."/>
            <person name="Sun Q."/>
        </authorList>
    </citation>
    <scope>NUCLEOTIDE SEQUENCE</scope>
    <source>
        <strain evidence="2">BX15</strain>
    </source>
</reference>